<dbReference type="GO" id="GO:0003677">
    <property type="term" value="F:DNA binding"/>
    <property type="evidence" value="ECO:0007669"/>
    <property type="project" value="UniProtKB-KW"/>
</dbReference>
<keyword evidence="3" id="KW-0238">DNA-binding</keyword>
<gene>
    <name evidence="8" type="ORF">DM02DRAFT_657162</name>
</gene>
<dbReference type="Proteomes" id="UP000244855">
    <property type="component" value="Unassembled WGS sequence"/>
</dbReference>
<keyword evidence="9" id="KW-1185">Reference proteome</keyword>
<evidence type="ECO:0000256" key="1">
    <source>
        <dbReference type="ARBA" id="ARBA00004123"/>
    </source>
</evidence>
<evidence type="ECO:0000256" key="4">
    <source>
        <dbReference type="ARBA" id="ARBA00023163"/>
    </source>
</evidence>
<evidence type="ECO:0000256" key="6">
    <source>
        <dbReference type="SAM" id="MobiDB-lite"/>
    </source>
</evidence>
<dbReference type="PROSITE" id="PS50066">
    <property type="entry name" value="MADS_BOX_2"/>
    <property type="match status" value="1"/>
</dbReference>
<dbReference type="EMBL" id="KZ805409">
    <property type="protein sequence ID" value="PVH98648.1"/>
    <property type="molecule type" value="Genomic_DNA"/>
</dbReference>
<keyword evidence="5" id="KW-0539">Nucleus</keyword>
<comment type="subcellular location">
    <subcellularLocation>
        <location evidence="1">Nucleus</location>
    </subcellularLocation>
</comment>
<feature type="region of interest" description="Disordered" evidence="6">
    <location>
        <begin position="1"/>
        <end position="26"/>
    </location>
</feature>
<dbReference type="GO" id="GO:0045944">
    <property type="term" value="P:positive regulation of transcription by RNA polymerase II"/>
    <property type="evidence" value="ECO:0007669"/>
    <property type="project" value="UniProtKB-ARBA"/>
</dbReference>
<dbReference type="AlphaFoldDB" id="A0A2V1DKQ8"/>
<dbReference type="OrthoDB" id="3785599at2759"/>
<feature type="region of interest" description="Disordered" evidence="6">
    <location>
        <begin position="283"/>
        <end position="305"/>
    </location>
</feature>
<dbReference type="InterPro" id="IPR002100">
    <property type="entry name" value="TF_MADSbox"/>
</dbReference>
<evidence type="ECO:0000256" key="5">
    <source>
        <dbReference type="ARBA" id="ARBA00023242"/>
    </source>
</evidence>
<dbReference type="GO" id="GO:0046983">
    <property type="term" value="F:protein dimerization activity"/>
    <property type="evidence" value="ECO:0007669"/>
    <property type="project" value="InterPro"/>
</dbReference>
<evidence type="ECO:0000313" key="8">
    <source>
        <dbReference type="EMBL" id="PVH98648.1"/>
    </source>
</evidence>
<accession>A0A2V1DKQ8</accession>
<keyword evidence="2" id="KW-0805">Transcription regulation</keyword>
<feature type="compositionally biased region" description="Basic residues" evidence="6">
    <location>
        <begin position="17"/>
        <end position="26"/>
    </location>
</feature>
<keyword evidence="4" id="KW-0804">Transcription</keyword>
<dbReference type="SUPFAM" id="SSF55455">
    <property type="entry name" value="SRF-like"/>
    <property type="match status" value="1"/>
</dbReference>
<feature type="domain" description="MADS-box" evidence="7">
    <location>
        <begin position="4"/>
        <end position="51"/>
    </location>
</feature>
<name>A0A2V1DKQ8_9PLEO</name>
<dbReference type="GO" id="GO:0005634">
    <property type="term" value="C:nucleus"/>
    <property type="evidence" value="ECO:0007669"/>
    <property type="project" value="UniProtKB-SubCell"/>
</dbReference>
<organism evidence="8 9">
    <name type="scientific">Periconia macrospinosa</name>
    <dbReference type="NCBI Taxonomy" id="97972"/>
    <lineage>
        <taxon>Eukaryota</taxon>
        <taxon>Fungi</taxon>
        <taxon>Dikarya</taxon>
        <taxon>Ascomycota</taxon>
        <taxon>Pezizomycotina</taxon>
        <taxon>Dothideomycetes</taxon>
        <taxon>Pleosporomycetidae</taxon>
        <taxon>Pleosporales</taxon>
        <taxon>Massarineae</taxon>
        <taxon>Periconiaceae</taxon>
        <taxon>Periconia</taxon>
    </lineage>
</organism>
<evidence type="ECO:0000256" key="2">
    <source>
        <dbReference type="ARBA" id="ARBA00023015"/>
    </source>
</evidence>
<evidence type="ECO:0000256" key="3">
    <source>
        <dbReference type="ARBA" id="ARBA00023125"/>
    </source>
</evidence>
<reference evidence="8 9" key="1">
    <citation type="journal article" date="2018" name="Sci. Rep.">
        <title>Comparative genomics provides insights into the lifestyle and reveals functional heterogeneity of dark septate endophytic fungi.</title>
        <authorList>
            <person name="Knapp D.G."/>
            <person name="Nemeth J.B."/>
            <person name="Barry K."/>
            <person name="Hainaut M."/>
            <person name="Henrissat B."/>
            <person name="Johnson J."/>
            <person name="Kuo A."/>
            <person name="Lim J.H.P."/>
            <person name="Lipzen A."/>
            <person name="Nolan M."/>
            <person name="Ohm R.A."/>
            <person name="Tamas L."/>
            <person name="Grigoriev I.V."/>
            <person name="Spatafora J.W."/>
            <person name="Nagy L.G."/>
            <person name="Kovacs G.M."/>
        </authorList>
    </citation>
    <scope>NUCLEOTIDE SEQUENCE [LARGE SCALE GENOMIC DNA]</scope>
    <source>
        <strain evidence="8 9">DSE2036</strain>
    </source>
</reference>
<proteinExistence type="predicted"/>
<dbReference type="InterPro" id="IPR036879">
    <property type="entry name" value="TF_MADSbox_sf"/>
</dbReference>
<protein>
    <recommendedName>
        <fullName evidence="7">MADS-box domain-containing protein</fullName>
    </recommendedName>
</protein>
<evidence type="ECO:0000313" key="9">
    <source>
        <dbReference type="Proteomes" id="UP000244855"/>
    </source>
</evidence>
<evidence type="ECO:0000259" key="7">
    <source>
        <dbReference type="PROSITE" id="PS50066"/>
    </source>
</evidence>
<sequence>MPPGRRRQVSLEEANERRRKMRQRRKRRFGVIKKVHDLKKDCGFEAVLFLFHPETGQISTYRSTNNEVCDSWFKDIERSKATLQHLDFESVENLLNKPSGGDDLRGDKTSDEEENALDDVRPYQHISNLLHENSENDKDQTTMQAIPSTNSSLAVRISTRQILSPTTEIACGQRELLPVMPIEHLASPRALYLPSMETLIPNPEISRPSIEAGADAAAPGTGTNMMDANILTLHNIRDQAHVPQGGLDDEINRLKEEHDRIRNWKNRLLRLQRLDEEEDEIKRKLEGLQHSKDRSSTFSEKDSGH</sequence>